<dbReference type="Proteomes" id="UP000439903">
    <property type="component" value="Unassembled WGS sequence"/>
</dbReference>
<sequence length="136" mass="15992">MPDDKKAWLEKTISEEHINYIDHNKFAKPYCNWGYKYKWKDCKLTVDLKCLKVVTTKDEKSMQRVSYDPNVYFTLRHSKNILIHHRQPNITDFGLSKQMNEMPTISNSIIHGILAYIGPKCFMDPKNKGDNIIVLD</sequence>
<protein>
    <submittedName>
        <fullName evidence="1">Kinase-like protein</fullName>
    </submittedName>
</protein>
<dbReference type="EMBL" id="WTPW01000178">
    <property type="protein sequence ID" value="KAF0538644.1"/>
    <property type="molecule type" value="Genomic_DNA"/>
</dbReference>
<keyword evidence="1" id="KW-0808">Transferase</keyword>
<reference evidence="1 2" key="1">
    <citation type="journal article" date="2019" name="Environ. Microbiol.">
        <title>At the nexus of three kingdoms: the genome of the mycorrhizal fungus Gigaspora margarita provides insights into plant, endobacterial and fungal interactions.</title>
        <authorList>
            <person name="Venice F."/>
            <person name="Ghignone S."/>
            <person name="Salvioli di Fossalunga A."/>
            <person name="Amselem J."/>
            <person name="Novero M."/>
            <person name="Xianan X."/>
            <person name="Sedzielewska Toro K."/>
            <person name="Morin E."/>
            <person name="Lipzen A."/>
            <person name="Grigoriev I.V."/>
            <person name="Henrissat B."/>
            <person name="Martin F.M."/>
            <person name="Bonfante P."/>
        </authorList>
    </citation>
    <scope>NUCLEOTIDE SEQUENCE [LARGE SCALE GENOMIC DNA]</scope>
    <source>
        <strain evidence="1 2">BEG34</strain>
    </source>
</reference>
<organism evidence="1 2">
    <name type="scientific">Gigaspora margarita</name>
    <dbReference type="NCBI Taxonomy" id="4874"/>
    <lineage>
        <taxon>Eukaryota</taxon>
        <taxon>Fungi</taxon>
        <taxon>Fungi incertae sedis</taxon>
        <taxon>Mucoromycota</taxon>
        <taxon>Glomeromycotina</taxon>
        <taxon>Glomeromycetes</taxon>
        <taxon>Diversisporales</taxon>
        <taxon>Gigasporaceae</taxon>
        <taxon>Gigaspora</taxon>
    </lineage>
</organism>
<dbReference type="AlphaFoldDB" id="A0A8H4AWC6"/>
<evidence type="ECO:0000313" key="2">
    <source>
        <dbReference type="Proteomes" id="UP000439903"/>
    </source>
</evidence>
<gene>
    <name evidence="1" type="ORF">F8M41_007598</name>
</gene>
<comment type="caution">
    <text evidence="1">The sequence shown here is derived from an EMBL/GenBank/DDBJ whole genome shotgun (WGS) entry which is preliminary data.</text>
</comment>
<dbReference type="GO" id="GO:0016301">
    <property type="term" value="F:kinase activity"/>
    <property type="evidence" value="ECO:0007669"/>
    <property type="project" value="UniProtKB-KW"/>
</dbReference>
<evidence type="ECO:0000313" key="1">
    <source>
        <dbReference type="EMBL" id="KAF0538644.1"/>
    </source>
</evidence>
<name>A0A8H4AWC6_GIGMA</name>
<accession>A0A8H4AWC6</accession>
<proteinExistence type="predicted"/>
<keyword evidence="2" id="KW-1185">Reference proteome</keyword>
<keyword evidence="1" id="KW-0418">Kinase</keyword>